<dbReference type="AlphaFoldDB" id="A0A1H3UXU3"/>
<sequence>MRNLITAKKQHSLQECLICEQEKDQGIHLLNYFICAECESEIVQTNTDDRGYAYYLKRLKKVRDVLLPAGEDKTQ</sequence>
<keyword evidence="2" id="KW-1185">Reference proteome</keyword>
<dbReference type="STRING" id="1503961.SAMN05421736_12760"/>
<dbReference type="InterPro" id="IPR019700">
    <property type="entry name" value="Sigma-G_inhibitor_Gin"/>
</dbReference>
<dbReference type="Proteomes" id="UP000198935">
    <property type="component" value="Unassembled WGS sequence"/>
</dbReference>
<accession>A0A1H3UXU3</accession>
<dbReference type="Pfam" id="PF10764">
    <property type="entry name" value="Gin"/>
    <property type="match status" value="1"/>
</dbReference>
<name>A0A1H3UXU3_9BACI</name>
<evidence type="ECO:0000313" key="2">
    <source>
        <dbReference type="Proteomes" id="UP000198935"/>
    </source>
</evidence>
<dbReference type="OrthoDB" id="2886653at2"/>
<evidence type="ECO:0000313" key="1">
    <source>
        <dbReference type="EMBL" id="SDZ66629.1"/>
    </source>
</evidence>
<proteinExistence type="predicted"/>
<protein>
    <submittedName>
        <fullName evidence="1">Inhibitor of sigma-G Gin</fullName>
    </submittedName>
</protein>
<reference evidence="2" key="1">
    <citation type="submission" date="2016-10" db="EMBL/GenBank/DDBJ databases">
        <authorList>
            <person name="Varghese N."/>
            <person name="Submissions S."/>
        </authorList>
    </citation>
    <scope>NUCLEOTIDE SEQUENCE [LARGE SCALE GENOMIC DNA]</scope>
    <source>
        <strain evidence="2">SP</strain>
    </source>
</reference>
<dbReference type="EMBL" id="FNPI01000027">
    <property type="protein sequence ID" value="SDZ66629.1"/>
    <property type="molecule type" value="Genomic_DNA"/>
</dbReference>
<organism evidence="1 2">
    <name type="scientific">Evansella caseinilytica</name>
    <dbReference type="NCBI Taxonomy" id="1503961"/>
    <lineage>
        <taxon>Bacteria</taxon>
        <taxon>Bacillati</taxon>
        <taxon>Bacillota</taxon>
        <taxon>Bacilli</taxon>
        <taxon>Bacillales</taxon>
        <taxon>Bacillaceae</taxon>
        <taxon>Evansella</taxon>
    </lineage>
</organism>
<gene>
    <name evidence="1" type="ORF">SAMN05421736_12760</name>
</gene>